<dbReference type="InterPro" id="IPR036291">
    <property type="entry name" value="NAD(P)-bd_dom_sf"/>
</dbReference>
<name>A0A554JAL2_9BACT</name>
<reference evidence="1 2" key="1">
    <citation type="submission" date="2017-08" db="EMBL/GenBank/DDBJ databases">
        <title>Mechanisms for carbon and nitrogen cycling indicate functional differentiation within the Candidate Phyla Radiation.</title>
        <authorList>
            <person name="Danczak R.E."/>
            <person name="Johnston M.D."/>
            <person name="Kenah C."/>
            <person name="Slattery M."/>
            <person name="Wrighton K.C."/>
            <person name="Wilkins M.J."/>
        </authorList>
    </citation>
    <scope>NUCLEOTIDE SEQUENCE [LARGE SCALE GENOMIC DNA]</scope>
    <source>
        <strain evidence="1">Gr01-1014_85</strain>
    </source>
</reference>
<dbReference type="Gene3D" id="3.40.50.720">
    <property type="entry name" value="NAD(P)-binding Rossmann-like Domain"/>
    <property type="match status" value="1"/>
</dbReference>
<evidence type="ECO:0000313" key="1">
    <source>
        <dbReference type="EMBL" id="TSC65310.1"/>
    </source>
</evidence>
<dbReference type="SUPFAM" id="SSF51735">
    <property type="entry name" value="NAD(P)-binding Rossmann-fold domains"/>
    <property type="match status" value="1"/>
</dbReference>
<dbReference type="AlphaFoldDB" id="A0A554JAL2"/>
<organism evidence="1 2">
    <name type="scientific">Candidatus Berkelbacteria bacterium Gr01-1014_85</name>
    <dbReference type="NCBI Taxonomy" id="2017150"/>
    <lineage>
        <taxon>Bacteria</taxon>
        <taxon>Candidatus Berkelbacteria</taxon>
    </lineage>
</organism>
<feature type="non-terminal residue" evidence="1">
    <location>
        <position position="1"/>
    </location>
</feature>
<proteinExistence type="predicted"/>
<dbReference type="Proteomes" id="UP000316253">
    <property type="component" value="Unassembled WGS sequence"/>
</dbReference>
<gene>
    <name evidence="1" type="ORF">CEO22_521</name>
</gene>
<accession>A0A554JAL2</accession>
<sequence>LGYACDVADGAVWETTLRQIQLDHPVLDVIVAVVGFARLISASSLTEEDWQLHRALNLGYVRQAYRVLENNLRRSGDPRFATLGSRWSLRSDNDYLLPYIAAKHELRAWTRELASNNQWLKANHYCVPTMVTPQQIKLVEEAASAGYGEMLTKGSFHTSTDYHEVANLLTSLILGSERSGQTYIMSKEGVVTLLPVTERGR</sequence>
<protein>
    <submittedName>
        <fullName evidence="1">Uncharacterized protein</fullName>
    </submittedName>
</protein>
<comment type="caution">
    <text evidence="1">The sequence shown here is derived from an EMBL/GenBank/DDBJ whole genome shotgun (WGS) entry which is preliminary data.</text>
</comment>
<evidence type="ECO:0000313" key="2">
    <source>
        <dbReference type="Proteomes" id="UP000316253"/>
    </source>
</evidence>
<dbReference type="Pfam" id="PF13561">
    <property type="entry name" value="adh_short_C2"/>
    <property type="match status" value="1"/>
</dbReference>
<dbReference type="InterPro" id="IPR002347">
    <property type="entry name" value="SDR_fam"/>
</dbReference>
<dbReference type="EMBL" id="VMFD01000049">
    <property type="protein sequence ID" value="TSC65310.1"/>
    <property type="molecule type" value="Genomic_DNA"/>
</dbReference>